<evidence type="ECO:0008006" key="4">
    <source>
        <dbReference type="Google" id="ProtNLM"/>
    </source>
</evidence>
<feature type="repeat" description="WD" evidence="1">
    <location>
        <begin position="62"/>
        <end position="94"/>
    </location>
</feature>
<dbReference type="PROSITE" id="PS50082">
    <property type="entry name" value="WD_REPEATS_2"/>
    <property type="match status" value="2"/>
</dbReference>
<dbReference type="AlphaFoldDB" id="A0A813JNW9"/>
<dbReference type="InterPro" id="IPR015943">
    <property type="entry name" value="WD40/YVTN_repeat-like_dom_sf"/>
</dbReference>
<dbReference type="InterPro" id="IPR001680">
    <property type="entry name" value="WD40_rpt"/>
</dbReference>
<evidence type="ECO:0000313" key="3">
    <source>
        <dbReference type="Proteomes" id="UP000626109"/>
    </source>
</evidence>
<dbReference type="Pfam" id="PF00400">
    <property type="entry name" value="WD40"/>
    <property type="match status" value="2"/>
</dbReference>
<dbReference type="InterPro" id="IPR036322">
    <property type="entry name" value="WD40_repeat_dom_sf"/>
</dbReference>
<sequence length="94" mass="10511">MRADGQLEKGSKRNPGLLVLRQSRWVRRRQSTLLTASYDGTAKLWCLRSGRCLRTFATKDPPRDEKDSVMHAVASPSGELVLTASYDGMATLWS</sequence>
<reference evidence="2" key="1">
    <citation type="submission" date="2021-02" db="EMBL/GenBank/DDBJ databases">
        <authorList>
            <person name="Dougan E. K."/>
            <person name="Rhodes N."/>
            <person name="Thang M."/>
            <person name="Chan C."/>
        </authorList>
    </citation>
    <scope>NUCLEOTIDE SEQUENCE</scope>
</reference>
<accession>A0A813JNW9</accession>
<protein>
    <recommendedName>
        <fullName evidence="4">Guanine nucleotide-binding protein subunit beta-like protein</fullName>
    </recommendedName>
</protein>
<evidence type="ECO:0000256" key="1">
    <source>
        <dbReference type="PROSITE-ProRule" id="PRU00221"/>
    </source>
</evidence>
<keyword evidence="1" id="KW-0853">WD repeat</keyword>
<evidence type="ECO:0000313" key="2">
    <source>
        <dbReference type="EMBL" id="CAE8682007.1"/>
    </source>
</evidence>
<dbReference type="SUPFAM" id="SSF50978">
    <property type="entry name" value="WD40 repeat-like"/>
    <property type="match status" value="1"/>
</dbReference>
<dbReference type="Gene3D" id="2.130.10.10">
    <property type="entry name" value="YVTN repeat-like/Quinoprotein amine dehydrogenase"/>
    <property type="match status" value="1"/>
</dbReference>
<proteinExistence type="predicted"/>
<dbReference type="Proteomes" id="UP000626109">
    <property type="component" value="Unassembled WGS sequence"/>
</dbReference>
<dbReference type="SMART" id="SM00320">
    <property type="entry name" value="WD40"/>
    <property type="match status" value="2"/>
</dbReference>
<feature type="non-terminal residue" evidence="2">
    <location>
        <position position="94"/>
    </location>
</feature>
<organism evidence="2 3">
    <name type="scientific">Polarella glacialis</name>
    <name type="common">Dinoflagellate</name>
    <dbReference type="NCBI Taxonomy" id="89957"/>
    <lineage>
        <taxon>Eukaryota</taxon>
        <taxon>Sar</taxon>
        <taxon>Alveolata</taxon>
        <taxon>Dinophyceae</taxon>
        <taxon>Suessiales</taxon>
        <taxon>Suessiaceae</taxon>
        <taxon>Polarella</taxon>
    </lineage>
</organism>
<gene>
    <name evidence="2" type="ORF">PGLA2088_LOCUS22736</name>
</gene>
<dbReference type="PROSITE" id="PS50294">
    <property type="entry name" value="WD_REPEATS_REGION"/>
    <property type="match status" value="1"/>
</dbReference>
<comment type="caution">
    <text evidence="2">The sequence shown here is derived from an EMBL/GenBank/DDBJ whole genome shotgun (WGS) entry which is preliminary data.</text>
</comment>
<dbReference type="EMBL" id="CAJNNW010026018">
    <property type="protein sequence ID" value="CAE8682007.1"/>
    <property type="molecule type" value="Genomic_DNA"/>
</dbReference>
<name>A0A813JNW9_POLGL</name>
<feature type="repeat" description="WD" evidence="1">
    <location>
        <begin position="33"/>
        <end position="55"/>
    </location>
</feature>